<comment type="caution">
    <text evidence="1">The sequence shown here is derived from an EMBL/GenBank/DDBJ whole genome shotgun (WGS) entry which is preliminary data.</text>
</comment>
<dbReference type="EMBL" id="QFPP01000265">
    <property type="protein sequence ID" value="PZQ70557.1"/>
    <property type="molecule type" value="Genomic_DNA"/>
</dbReference>
<protein>
    <submittedName>
        <fullName evidence="1">Response regulator</fullName>
    </submittedName>
</protein>
<dbReference type="SUPFAM" id="SSF52172">
    <property type="entry name" value="CheY-like"/>
    <property type="match status" value="1"/>
</dbReference>
<proteinExistence type="predicted"/>
<accession>A0A2W5RJ44</accession>
<dbReference type="AlphaFoldDB" id="A0A2W5RJ44"/>
<dbReference type="Gene3D" id="3.40.50.2300">
    <property type="match status" value="1"/>
</dbReference>
<evidence type="ECO:0000313" key="1">
    <source>
        <dbReference type="EMBL" id="PZQ70557.1"/>
    </source>
</evidence>
<dbReference type="Proteomes" id="UP000249135">
    <property type="component" value="Unassembled WGS sequence"/>
</dbReference>
<gene>
    <name evidence="1" type="ORF">DI563_18350</name>
</gene>
<organism evidence="1 2">
    <name type="scientific">Variovorax paradoxus</name>
    <dbReference type="NCBI Taxonomy" id="34073"/>
    <lineage>
        <taxon>Bacteria</taxon>
        <taxon>Pseudomonadati</taxon>
        <taxon>Pseudomonadota</taxon>
        <taxon>Betaproteobacteria</taxon>
        <taxon>Burkholderiales</taxon>
        <taxon>Comamonadaceae</taxon>
        <taxon>Variovorax</taxon>
    </lineage>
</organism>
<sequence length="88" mass="9444">MNVLIVDDNASAAELLQELIVLQDHTARVARHLRQNAQDRPLMLVAISGYGVGDAAGAQAAPLFDHYLQKPIDFDALDRLLATPPAAA</sequence>
<reference evidence="1 2" key="1">
    <citation type="submission" date="2017-08" db="EMBL/GenBank/DDBJ databases">
        <title>Infants hospitalized years apart are colonized by the same room-sourced microbial strains.</title>
        <authorList>
            <person name="Brooks B."/>
            <person name="Olm M.R."/>
            <person name="Firek B.A."/>
            <person name="Baker R."/>
            <person name="Thomas B.C."/>
            <person name="Morowitz M.J."/>
            <person name="Banfield J.F."/>
        </authorList>
    </citation>
    <scope>NUCLEOTIDE SEQUENCE [LARGE SCALE GENOMIC DNA]</scope>
    <source>
        <strain evidence="1">S2_005_003_R2_41</strain>
    </source>
</reference>
<name>A0A2W5RJ44_VARPD</name>
<evidence type="ECO:0000313" key="2">
    <source>
        <dbReference type="Proteomes" id="UP000249135"/>
    </source>
</evidence>
<dbReference type="InterPro" id="IPR011006">
    <property type="entry name" value="CheY-like_superfamily"/>
</dbReference>